<evidence type="ECO:0000313" key="4">
    <source>
        <dbReference type="EMBL" id="KIK20843.1"/>
    </source>
</evidence>
<keyword evidence="1" id="KW-0560">Oxidoreductase</keyword>
<evidence type="ECO:0000313" key="5">
    <source>
        <dbReference type="Proteomes" id="UP000054018"/>
    </source>
</evidence>
<dbReference type="PANTHER" id="PTHR10366:SF564">
    <property type="entry name" value="STEROL-4-ALPHA-CARBOXYLATE 3-DEHYDROGENASE, DECARBOXYLATING"/>
    <property type="match status" value="1"/>
</dbReference>
<dbReference type="GO" id="GO:0006694">
    <property type="term" value="P:steroid biosynthetic process"/>
    <property type="evidence" value="ECO:0007669"/>
    <property type="project" value="InterPro"/>
</dbReference>
<dbReference type="Proteomes" id="UP000054018">
    <property type="component" value="Unassembled WGS sequence"/>
</dbReference>
<sequence length="368" mass="40885">MPAIQPPSKVLVSGANGYIAMWVIRDLLEHGYSVRGTVRSAQKGEYISKYFAEYGSKLELVVVEDITKEGAFDEAVNGVDAIAHIASPVYTTGDMVGPAVKGTIGILQSALRYGQSIKRIVYTSSGSAVIREVDQPTTFTEEDWNLKAVDAFKEQGENASNIVKYRSSKVLAEQGWSLVHRYVLVLFDVSSLPRLGAWSFVKEHHHEISWDLTVVNPTFVFGPAIHEVANPTSLNFSARLFYNHVADPAKSDEVAKQSLSNTVYTWIDVRDLGEAHRRALETPEAGGERIIASAGPWSWQNFIDTVNSLDPPPRLSKPLPKGNPGVDSQHSCMHYFDNTKSQRILGMKYRSMAEMTRDTFADYEARGW</sequence>
<dbReference type="HOGENOM" id="CLU_007383_9_2_1"/>
<feature type="domain" description="3-beta hydroxysteroid dehydrogenase/isomerase" evidence="3">
    <location>
        <begin position="11"/>
        <end position="163"/>
    </location>
</feature>
<evidence type="ECO:0000259" key="3">
    <source>
        <dbReference type="Pfam" id="PF01073"/>
    </source>
</evidence>
<dbReference type="STRING" id="765257.A0A0C9ZLV9"/>
<keyword evidence="5" id="KW-1185">Reference proteome</keyword>
<reference evidence="4 5" key="1">
    <citation type="submission" date="2014-04" db="EMBL/GenBank/DDBJ databases">
        <authorList>
            <consortium name="DOE Joint Genome Institute"/>
            <person name="Kuo A."/>
            <person name="Kohler A."/>
            <person name="Costa M.D."/>
            <person name="Nagy L.G."/>
            <person name="Floudas D."/>
            <person name="Copeland A."/>
            <person name="Barry K.W."/>
            <person name="Cichocki N."/>
            <person name="Veneault-Fourrey C."/>
            <person name="LaButti K."/>
            <person name="Lindquist E.A."/>
            <person name="Lipzen A."/>
            <person name="Lundell T."/>
            <person name="Morin E."/>
            <person name="Murat C."/>
            <person name="Sun H."/>
            <person name="Tunlid A."/>
            <person name="Henrissat B."/>
            <person name="Grigoriev I.V."/>
            <person name="Hibbett D.S."/>
            <person name="Martin F."/>
            <person name="Nordberg H.P."/>
            <person name="Cantor M.N."/>
            <person name="Hua S.X."/>
        </authorList>
    </citation>
    <scope>NUCLEOTIDE SEQUENCE [LARGE SCALE GENOMIC DNA]</scope>
    <source>
        <strain evidence="4 5">441</strain>
    </source>
</reference>
<gene>
    <name evidence="4" type="ORF">PISMIDRAFT_12750</name>
</gene>
<dbReference type="SUPFAM" id="SSF51735">
    <property type="entry name" value="NAD(P)-binding Rossmann-fold domains"/>
    <property type="match status" value="1"/>
</dbReference>
<comment type="similarity">
    <text evidence="2">Belongs to the NAD(P)-dependent epimerase/dehydratase family. Dihydroflavonol-4-reductase subfamily.</text>
</comment>
<dbReference type="InterPro" id="IPR050425">
    <property type="entry name" value="NAD(P)_dehydrat-like"/>
</dbReference>
<accession>A0A0C9ZLV9</accession>
<evidence type="ECO:0000256" key="1">
    <source>
        <dbReference type="ARBA" id="ARBA00023002"/>
    </source>
</evidence>
<organism evidence="4 5">
    <name type="scientific">Pisolithus microcarpus 441</name>
    <dbReference type="NCBI Taxonomy" id="765257"/>
    <lineage>
        <taxon>Eukaryota</taxon>
        <taxon>Fungi</taxon>
        <taxon>Dikarya</taxon>
        <taxon>Basidiomycota</taxon>
        <taxon>Agaricomycotina</taxon>
        <taxon>Agaricomycetes</taxon>
        <taxon>Agaricomycetidae</taxon>
        <taxon>Boletales</taxon>
        <taxon>Sclerodermatineae</taxon>
        <taxon>Pisolithaceae</taxon>
        <taxon>Pisolithus</taxon>
    </lineage>
</organism>
<reference evidence="5" key="2">
    <citation type="submission" date="2015-01" db="EMBL/GenBank/DDBJ databases">
        <title>Evolutionary Origins and Diversification of the Mycorrhizal Mutualists.</title>
        <authorList>
            <consortium name="DOE Joint Genome Institute"/>
            <consortium name="Mycorrhizal Genomics Consortium"/>
            <person name="Kohler A."/>
            <person name="Kuo A."/>
            <person name="Nagy L.G."/>
            <person name="Floudas D."/>
            <person name="Copeland A."/>
            <person name="Barry K.W."/>
            <person name="Cichocki N."/>
            <person name="Veneault-Fourrey C."/>
            <person name="LaButti K."/>
            <person name="Lindquist E.A."/>
            <person name="Lipzen A."/>
            <person name="Lundell T."/>
            <person name="Morin E."/>
            <person name="Murat C."/>
            <person name="Riley R."/>
            <person name="Ohm R."/>
            <person name="Sun H."/>
            <person name="Tunlid A."/>
            <person name="Henrissat B."/>
            <person name="Grigoriev I.V."/>
            <person name="Hibbett D.S."/>
            <person name="Martin F."/>
        </authorList>
    </citation>
    <scope>NUCLEOTIDE SEQUENCE [LARGE SCALE GENOMIC DNA]</scope>
    <source>
        <strain evidence="5">441</strain>
    </source>
</reference>
<dbReference type="OrthoDB" id="2735536at2759"/>
<dbReference type="EMBL" id="KN833759">
    <property type="protein sequence ID" value="KIK20843.1"/>
    <property type="molecule type" value="Genomic_DNA"/>
</dbReference>
<name>A0A0C9ZLV9_9AGAM</name>
<dbReference type="InterPro" id="IPR036291">
    <property type="entry name" value="NAD(P)-bd_dom_sf"/>
</dbReference>
<proteinExistence type="inferred from homology"/>
<protein>
    <recommendedName>
        <fullName evidence="3">3-beta hydroxysteroid dehydrogenase/isomerase domain-containing protein</fullName>
    </recommendedName>
</protein>
<evidence type="ECO:0000256" key="2">
    <source>
        <dbReference type="ARBA" id="ARBA00023445"/>
    </source>
</evidence>
<dbReference type="Pfam" id="PF01073">
    <property type="entry name" value="3Beta_HSD"/>
    <property type="match status" value="1"/>
</dbReference>
<dbReference type="PANTHER" id="PTHR10366">
    <property type="entry name" value="NAD DEPENDENT EPIMERASE/DEHYDRATASE"/>
    <property type="match status" value="1"/>
</dbReference>
<dbReference type="GO" id="GO:0016616">
    <property type="term" value="F:oxidoreductase activity, acting on the CH-OH group of donors, NAD or NADP as acceptor"/>
    <property type="evidence" value="ECO:0007669"/>
    <property type="project" value="InterPro"/>
</dbReference>
<dbReference type="AlphaFoldDB" id="A0A0C9ZLV9"/>
<dbReference type="Gene3D" id="3.40.50.720">
    <property type="entry name" value="NAD(P)-binding Rossmann-like Domain"/>
    <property type="match status" value="1"/>
</dbReference>
<dbReference type="InterPro" id="IPR002225">
    <property type="entry name" value="3Beta_OHSteriod_DH/Estase"/>
</dbReference>